<reference evidence="1 2" key="1">
    <citation type="journal article" date="2018" name="Sci. Rep.">
        <title>Comparative genomics provides insights into the lifestyle and reveals functional heterogeneity of dark septate endophytic fungi.</title>
        <authorList>
            <person name="Knapp D.G."/>
            <person name="Nemeth J.B."/>
            <person name="Barry K."/>
            <person name="Hainaut M."/>
            <person name="Henrissat B."/>
            <person name="Johnson J."/>
            <person name="Kuo A."/>
            <person name="Lim J.H.P."/>
            <person name="Lipzen A."/>
            <person name="Nolan M."/>
            <person name="Ohm R.A."/>
            <person name="Tamas L."/>
            <person name="Grigoriev I.V."/>
            <person name="Spatafora J.W."/>
            <person name="Nagy L.G."/>
            <person name="Kovacs G.M."/>
        </authorList>
    </citation>
    <scope>NUCLEOTIDE SEQUENCE [LARGE SCALE GENOMIC DNA]</scope>
    <source>
        <strain evidence="1 2">DSE2036</strain>
    </source>
</reference>
<keyword evidence="2" id="KW-1185">Reference proteome</keyword>
<name>A0A2V1DKH5_9PLEO</name>
<dbReference type="AlphaFoldDB" id="A0A2V1DKH5"/>
<dbReference type="EMBL" id="KZ805421">
    <property type="protein sequence ID" value="PVH98113.1"/>
    <property type="molecule type" value="Genomic_DNA"/>
</dbReference>
<proteinExistence type="predicted"/>
<evidence type="ECO:0000313" key="1">
    <source>
        <dbReference type="EMBL" id="PVH98113.1"/>
    </source>
</evidence>
<sequence length="116" mass="12872">MSALRSEPCITNISFSFFFFSPSPVPSRFSFLVLFAASLSTVYFNHAPNHRSVSSHDHHGLQSSTITFSSCLSILQPLCVFPSVFPSPFVSSRTDGNHRDLVQLSAPYGWDLVGWN</sequence>
<evidence type="ECO:0000313" key="2">
    <source>
        <dbReference type="Proteomes" id="UP000244855"/>
    </source>
</evidence>
<organism evidence="1 2">
    <name type="scientific">Periconia macrospinosa</name>
    <dbReference type="NCBI Taxonomy" id="97972"/>
    <lineage>
        <taxon>Eukaryota</taxon>
        <taxon>Fungi</taxon>
        <taxon>Dikarya</taxon>
        <taxon>Ascomycota</taxon>
        <taxon>Pezizomycotina</taxon>
        <taxon>Dothideomycetes</taxon>
        <taxon>Pleosporomycetidae</taxon>
        <taxon>Pleosporales</taxon>
        <taxon>Massarineae</taxon>
        <taxon>Periconiaceae</taxon>
        <taxon>Periconia</taxon>
    </lineage>
</organism>
<gene>
    <name evidence="1" type="ORF">DM02DRAFT_60209</name>
</gene>
<protein>
    <submittedName>
        <fullName evidence="1">Uncharacterized protein</fullName>
    </submittedName>
</protein>
<accession>A0A2V1DKH5</accession>
<dbReference type="Proteomes" id="UP000244855">
    <property type="component" value="Unassembled WGS sequence"/>
</dbReference>